<evidence type="ECO:0000313" key="7">
    <source>
        <dbReference type="EMBL" id="MCM0621742.1"/>
    </source>
</evidence>
<keyword evidence="2" id="KW-1003">Cell membrane</keyword>
<evidence type="ECO:0000256" key="5">
    <source>
        <dbReference type="ARBA" id="ARBA00023136"/>
    </source>
</evidence>
<gene>
    <name evidence="7" type="ORF">M8330_15735</name>
</gene>
<keyword evidence="4 6" id="KW-1133">Transmembrane helix</keyword>
<dbReference type="EMBL" id="JAMOIL010000022">
    <property type="protein sequence ID" value="MCM0621742.1"/>
    <property type="molecule type" value="Genomic_DNA"/>
</dbReference>
<protein>
    <submittedName>
        <fullName evidence="7">LysE family transporter</fullName>
    </submittedName>
</protein>
<dbReference type="PANTHER" id="PTHR30086">
    <property type="entry name" value="ARGININE EXPORTER PROTEIN ARGO"/>
    <property type="match status" value="1"/>
</dbReference>
<evidence type="ECO:0000313" key="8">
    <source>
        <dbReference type="Proteomes" id="UP001139485"/>
    </source>
</evidence>
<organism evidence="7 8">
    <name type="scientific">Nocardioides bruguierae</name>
    <dbReference type="NCBI Taxonomy" id="2945102"/>
    <lineage>
        <taxon>Bacteria</taxon>
        <taxon>Bacillati</taxon>
        <taxon>Actinomycetota</taxon>
        <taxon>Actinomycetes</taxon>
        <taxon>Propionibacteriales</taxon>
        <taxon>Nocardioidaceae</taxon>
        <taxon>Nocardioides</taxon>
    </lineage>
</organism>
<evidence type="ECO:0000256" key="3">
    <source>
        <dbReference type="ARBA" id="ARBA00022692"/>
    </source>
</evidence>
<proteinExistence type="predicted"/>
<feature type="transmembrane region" description="Helical" evidence="6">
    <location>
        <begin position="114"/>
        <end position="135"/>
    </location>
</feature>
<evidence type="ECO:0000256" key="4">
    <source>
        <dbReference type="ARBA" id="ARBA00022989"/>
    </source>
</evidence>
<feature type="transmembrane region" description="Helical" evidence="6">
    <location>
        <begin position="184"/>
        <end position="205"/>
    </location>
</feature>
<dbReference type="Pfam" id="PF01810">
    <property type="entry name" value="LysE"/>
    <property type="match status" value="1"/>
</dbReference>
<dbReference type="GO" id="GO:0005886">
    <property type="term" value="C:plasma membrane"/>
    <property type="evidence" value="ECO:0007669"/>
    <property type="project" value="UniProtKB-SubCell"/>
</dbReference>
<dbReference type="AlphaFoldDB" id="A0A9X2IFW9"/>
<keyword evidence="3 6" id="KW-0812">Transmembrane</keyword>
<dbReference type="PANTHER" id="PTHR30086:SF20">
    <property type="entry name" value="ARGININE EXPORTER PROTEIN ARGO-RELATED"/>
    <property type="match status" value="1"/>
</dbReference>
<evidence type="ECO:0000256" key="2">
    <source>
        <dbReference type="ARBA" id="ARBA00022475"/>
    </source>
</evidence>
<dbReference type="InterPro" id="IPR001123">
    <property type="entry name" value="LeuE-type"/>
</dbReference>
<name>A0A9X2IFW9_9ACTN</name>
<sequence length="206" mass="19856">MGSALLAGLVTGWAIALPVGAIGALLVSLGAQQGWRVAAAGALGVATVDGLYAGVAVLAGAAAAAALAPVADALTLLAGMVLLAVALLMARAALRPAGPARAQPRLLSPLRAYLLLLGLTAVNPTTVVYFVAVVLGNDAVVSGTSAAAVFVAAALAASASWQLVLAGSGALLGRVASSDRARRLTGLVAAGVVAALAVRALATVLL</sequence>
<feature type="transmembrane region" description="Helical" evidence="6">
    <location>
        <begin position="147"/>
        <end position="172"/>
    </location>
</feature>
<dbReference type="GO" id="GO:0015171">
    <property type="term" value="F:amino acid transmembrane transporter activity"/>
    <property type="evidence" value="ECO:0007669"/>
    <property type="project" value="TreeGrafter"/>
</dbReference>
<feature type="transmembrane region" description="Helical" evidence="6">
    <location>
        <begin position="73"/>
        <end position="94"/>
    </location>
</feature>
<feature type="transmembrane region" description="Helical" evidence="6">
    <location>
        <begin position="39"/>
        <end position="67"/>
    </location>
</feature>
<dbReference type="RefSeq" id="WP_250828087.1">
    <property type="nucleotide sequence ID" value="NZ_JAMOIL010000022.1"/>
</dbReference>
<reference evidence="7" key="1">
    <citation type="submission" date="2022-05" db="EMBL/GenBank/DDBJ databases">
        <authorList>
            <person name="Tuo L."/>
        </authorList>
    </citation>
    <scope>NUCLEOTIDE SEQUENCE</scope>
    <source>
        <strain evidence="7">BSK12Z-4</strain>
    </source>
</reference>
<evidence type="ECO:0000256" key="6">
    <source>
        <dbReference type="SAM" id="Phobius"/>
    </source>
</evidence>
<dbReference type="Proteomes" id="UP001139485">
    <property type="component" value="Unassembled WGS sequence"/>
</dbReference>
<feature type="transmembrane region" description="Helical" evidence="6">
    <location>
        <begin position="6"/>
        <end position="27"/>
    </location>
</feature>
<evidence type="ECO:0000256" key="1">
    <source>
        <dbReference type="ARBA" id="ARBA00004651"/>
    </source>
</evidence>
<keyword evidence="8" id="KW-1185">Reference proteome</keyword>
<comment type="caution">
    <text evidence="7">The sequence shown here is derived from an EMBL/GenBank/DDBJ whole genome shotgun (WGS) entry which is preliminary data.</text>
</comment>
<comment type="subcellular location">
    <subcellularLocation>
        <location evidence="1">Cell membrane</location>
        <topology evidence="1">Multi-pass membrane protein</topology>
    </subcellularLocation>
</comment>
<accession>A0A9X2IFW9</accession>
<keyword evidence="5 6" id="KW-0472">Membrane</keyword>